<sequence>MLTVLWHSTPSFFTPWGDRSSSTRRDVLNGANAWLRDNGLPWRLDGTWLRDLDPLALYHFLPIVNWVVWSQNTWRVNEILKGSIGHDDRPAIILYATDVRLNLFPILPRIGGAHYGLSQRFEVIEYWDWSANWAYVDSTRDLLYRDGSPKVFLSDYWDLTFGAYRMVRY</sequence>
<reference evidence="1" key="1">
    <citation type="journal article" date="2020" name="mSystems">
        <title>Genome- and Community-Level Interaction Insights into Carbon Utilization and Element Cycling Functions of Hydrothermarchaeota in Hydrothermal Sediment.</title>
        <authorList>
            <person name="Zhou Z."/>
            <person name="Liu Y."/>
            <person name="Xu W."/>
            <person name="Pan J."/>
            <person name="Luo Z.H."/>
            <person name="Li M."/>
        </authorList>
    </citation>
    <scope>NUCLEOTIDE SEQUENCE [LARGE SCALE GENOMIC DNA]</scope>
    <source>
        <strain evidence="1">SpSt-679</strain>
    </source>
</reference>
<comment type="caution">
    <text evidence="1">The sequence shown here is derived from an EMBL/GenBank/DDBJ whole genome shotgun (WGS) entry which is preliminary data.</text>
</comment>
<dbReference type="AlphaFoldDB" id="A0A7V4A218"/>
<proteinExistence type="predicted"/>
<evidence type="ECO:0000313" key="1">
    <source>
        <dbReference type="EMBL" id="HGL50154.1"/>
    </source>
</evidence>
<gene>
    <name evidence="1" type="ORF">ENU54_06115</name>
</gene>
<dbReference type="EMBL" id="DTCX01000339">
    <property type="protein sequence ID" value="HGL50154.1"/>
    <property type="molecule type" value="Genomic_DNA"/>
</dbReference>
<organism evidence="1">
    <name type="scientific">Thermus tengchongensis</name>
    <dbReference type="NCBI Taxonomy" id="1214928"/>
    <lineage>
        <taxon>Bacteria</taxon>
        <taxon>Thermotogati</taxon>
        <taxon>Deinococcota</taxon>
        <taxon>Deinococci</taxon>
        <taxon>Thermales</taxon>
        <taxon>Thermaceae</taxon>
        <taxon>Thermus</taxon>
    </lineage>
</organism>
<name>A0A7V4A218_9DEIN</name>
<accession>A0A7V4A218</accession>
<protein>
    <submittedName>
        <fullName evidence="1">Uncharacterized protein</fullName>
    </submittedName>
</protein>